<dbReference type="EMBL" id="JAYKXN010000004">
    <property type="protein sequence ID" value="KAK7294355.1"/>
    <property type="molecule type" value="Genomic_DNA"/>
</dbReference>
<evidence type="ECO:0000313" key="2">
    <source>
        <dbReference type="Proteomes" id="UP001359559"/>
    </source>
</evidence>
<keyword evidence="2" id="KW-1185">Reference proteome</keyword>
<protein>
    <submittedName>
        <fullName evidence="1">Uncharacterized protein</fullName>
    </submittedName>
</protein>
<proteinExistence type="predicted"/>
<evidence type="ECO:0000313" key="1">
    <source>
        <dbReference type="EMBL" id="KAK7294355.1"/>
    </source>
</evidence>
<organism evidence="1 2">
    <name type="scientific">Clitoria ternatea</name>
    <name type="common">Butterfly pea</name>
    <dbReference type="NCBI Taxonomy" id="43366"/>
    <lineage>
        <taxon>Eukaryota</taxon>
        <taxon>Viridiplantae</taxon>
        <taxon>Streptophyta</taxon>
        <taxon>Embryophyta</taxon>
        <taxon>Tracheophyta</taxon>
        <taxon>Spermatophyta</taxon>
        <taxon>Magnoliopsida</taxon>
        <taxon>eudicotyledons</taxon>
        <taxon>Gunneridae</taxon>
        <taxon>Pentapetalae</taxon>
        <taxon>rosids</taxon>
        <taxon>fabids</taxon>
        <taxon>Fabales</taxon>
        <taxon>Fabaceae</taxon>
        <taxon>Papilionoideae</taxon>
        <taxon>50 kb inversion clade</taxon>
        <taxon>NPAAA clade</taxon>
        <taxon>indigoferoid/millettioid clade</taxon>
        <taxon>Phaseoleae</taxon>
        <taxon>Clitoria</taxon>
    </lineage>
</organism>
<reference evidence="1 2" key="1">
    <citation type="submission" date="2024-01" db="EMBL/GenBank/DDBJ databases">
        <title>The genomes of 5 underutilized Papilionoideae crops provide insights into root nodulation and disease resistance.</title>
        <authorList>
            <person name="Yuan L."/>
        </authorList>
    </citation>
    <scope>NUCLEOTIDE SEQUENCE [LARGE SCALE GENOMIC DNA]</scope>
    <source>
        <strain evidence="1">LY-2023</strain>
        <tissue evidence="1">Leaf</tissue>
    </source>
</reference>
<dbReference type="AlphaFoldDB" id="A0AAN9J8L4"/>
<gene>
    <name evidence="1" type="ORF">RJT34_17244</name>
</gene>
<comment type="caution">
    <text evidence="1">The sequence shown here is derived from an EMBL/GenBank/DDBJ whole genome shotgun (WGS) entry which is preliminary data.</text>
</comment>
<name>A0AAN9J8L4_CLITE</name>
<sequence length="82" mass="9704">MTMATKIVAVIVLKIRCQYERWREKGKGKLMRYTGNPLPHPHPLSLPPSLLFLMSLKFEQQGLYFCSYLCGYPLDYMFIFPW</sequence>
<dbReference type="Proteomes" id="UP001359559">
    <property type="component" value="Unassembled WGS sequence"/>
</dbReference>
<accession>A0AAN9J8L4</accession>